<keyword evidence="2" id="KW-1133">Transmembrane helix</keyword>
<dbReference type="InterPro" id="IPR050208">
    <property type="entry name" value="MHC_class-I_related"/>
</dbReference>
<accession>A0ABQ0F762</accession>
<evidence type="ECO:0000256" key="2">
    <source>
        <dbReference type="SAM" id="Phobius"/>
    </source>
</evidence>
<dbReference type="Proteomes" id="UP001623349">
    <property type="component" value="Unassembled WGS sequence"/>
</dbReference>
<sequence>MAASLCNSFKVDRSESGQWRNEVQGLLNRQTFFLYKDNKCHAIGAYGNTMNATKICEKQVDTLKHGGDIFKGMLLQMWEEINTIRGPLTLQAEMCCQYEEDKHFRGSSVVILNGKNMFHVDTTTGNWTDLDPRFSKMMDTWKKDRDIAAILDKTSGGTAGPALMSSCHTGKNIRSRQEPTCLLVSDLFEEDGGQEVARVEESSTALSKGSKKRNSRVGMGLMNFKGHLLCHTAPNMATQETTIKTLDRIQNKSDNTLVIIASILPVMFIGLIILGVCYVLRRRCEKKKRTRQLVARTRDANSPMKIRTSCSQGSTGKFPVSAWGTMIPMFLSSEAEVTCVHADMDVQSSSLSLLGDSWTLPETSSANEADEFLTASQNSVLLTLFHTDGNP</sequence>
<evidence type="ECO:0000313" key="4">
    <source>
        <dbReference type="Proteomes" id="UP001623349"/>
    </source>
</evidence>
<dbReference type="InterPro" id="IPR011162">
    <property type="entry name" value="MHC_I/II-like_Ag-recog"/>
</dbReference>
<dbReference type="EMBL" id="BAAFST010000010">
    <property type="protein sequence ID" value="GAB1294881.1"/>
    <property type="molecule type" value="Genomic_DNA"/>
</dbReference>
<protein>
    <submittedName>
        <fullName evidence="3">UL16-binding protein 1</fullName>
    </submittedName>
</protein>
<dbReference type="InterPro" id="IPR037055">
    <property type="entry name" value="MHC_I-like_Ag-recog_sf"/>
</dbReference>
<gene>
    <name evidence="3" type="ORF">APTSU1_001011500</name>
</gene>
<comment type="caution">
    <text evidence="3">The sequence shown here is derived from an EMBL/GenBank/DDBJ whole genome shotgun (WGS) entry which is preliminary data.</text>
</comment>
<keyword evidence="4" id="KW-1185">Reference proteome</keyword>
<evidence type="ECO:0000313" key="3">
    <source>
        <dbReference type="EMBL" id="GAB1294881.1"/>
    </source>
</evidence>
<organism evidence="3 4">
    <name type="scientific">Apodemus speciosus</name>
    <name type="common">Large Japanese field mouse</name>
    <dbReference type="NCBI Taxonomy" id="105296"/>
    <lineage>
        <taxon>Eukaryota</taxon>
        <taxon>Metazoa</taxon>
        <taxon>Chordata</taxon>
        <taxon>Craniata</taxon>
        <taxon>Vertebrata</taxon>
        <taxon>Euteleostomi</taxon>
        <taxon>Mammalia</taxon>
        <taxon>Eutheria</taxon>
        <taxon>Euarchontoglires</taxon>
        <taxon>Glires</taxon>
        <taxon>Rodentia</taxon>
        <taxon>Myomorpha</taxon>
        <taxon>Muroidea</taxon>
        <taxon>Muridae</taxon>
        <taxon>Murinae</taxon>
        <taxon>Apodemus</taxon>
    </lineage>
</organism>
<dbReference type="SUPFAM" id="SSF54452">
    <property type="entry name" value="MHC antigen-recognition domain"/>
    <property type="match status" value="1"/>
</dbReference>
<evidence type="ECO:0000256" key="1">
    <source>
        <dbReference type="ARBA" id="ARBA00023180"/>
    </source>
</evidence>
<feature type="transmembrane region" description="Helical" evidence="2">
    <location>
        <begin position="257"/>
        <end position="280"/>
    </location>
</feature>
<name>A0ABQ0F762_APOSI</name>
<keyword evidence="1" id="KW-0325">Glycoprotein</keyword>
<keyword evidence="2" id="KW-0472">Membrane</keyword>
<reference evidence="3 4" key="1">
    <citation type="submission" date="2024-08" db="EMBL/GenBank/DDBJ databases">
        <title>The draft genome of Apodemus speciosus.</title>
        <authorList>
            <person name="Nabeshima K."/>
            <person name="Suzuki S."/>
            <person name="Onuma M."/>
        </authorList>
    </citation>
    <scope>NUCLEOTIDE SEQUENCE [LARGE SCALE GENOMIC DNA]</scope>
    <source>
        <strain evidence="3">IB14-021</strain>
    </source>
</reference>
<dbReference type="PANTHER" id="PTHR16675">
    <property type="entry name" value="MHC CLASS I-RELATED"/>
    <property type="match status" value="1"/>
</dbReference>
<dbReference type="Gene3D" id="3.30.500.10">
    <property type="entry name" value="MHC class I-like antigen recognition-like"/>
    <property type="match status" value="1"/>
</dbReference>
<keyword evidence="2" id="KW-0812">Transmembrane</keyword>
<proteinExistence type="predicted"/>
<dbReference type="PANTHER" id="PTHR16675:SF268">
    <property type="entry name" value="UL16-BINDING PROTEIN 1"/>
    <property type="match status" value="1"/>
</dbReference>